<comment type="subcellular location">
    <subcellularLocation>
        <location evidence="1 10">Cell outer membrane</location>
        <topology evidence="1 10">Multi-pass membrane protein</topology>
    </subcellularLocation>
</comment>
<evidence type="ECO:0000256" key="4">
    <source>
        <dbReference type="ARBA" id="ARBA00022692"/>
    </source>
</evidence>
<evidence type="ECO:0000313" key="14">
    <source>
        <dbReference type="EMBL" id="MBC5603220.1"/>
    </source>
</evidence>
<dbReference type="Gene3D" id="2.60.40.1120">
    <property type="entry name" value="Carboxypeptidase-like, regulatory domain"/>
    <property type="match status" value="1"/>
</dbReference>
<keyword evidence="8" id="KW-0675">Receptor</keyword>
<evidence type="ECO:0000256" key="6">
    <source>
        <dbReference type="ARBA" id="ARBA00023077"/>
    </source>
</evidence>
<evidence type="ECO:0000313" key="15">
    <source>
        <dbReference type="Proteomes" id="UP000600600"/>
    </source>
</evidence>
<gene>
    <name evidence="14" type="ORF">H8S67_00820</name>
</gene>
<dbReference type="InterPro" id="IPR039426">
    <property type="entry name" value="TonB-dep_rcpt-like"/>
</dbReference>
<evidence type="ECO:0000259" key="12">
    <source>
        <dbReference type="Pfam" id="PF00593"/>
    </source>
</evidence>
<keyword evidence="15" id="KW-1185">Reference proteome</keyword>
<keyword evidence="4 10" id="KW-0812">Transmembrane</keyword>
<dbReference type="InterPro" id="IPR036942">
    <property type="entry name" value="Beta-barrel_TonB_sf"/>
</dbReference>
<dbReference type="InterPro" id="IPR008969">
    <property type="entry name" value="CarboxyPept-like_regulatory"/>
</dbReference>
<keyword evidence="2 10" id="KW-0813">Transport</keyword>
<keyword evidence="5" id="KW-0732">Signal</keyword>
<dbReference type="NCBIfam" id="TIGR04056">
    <property type="entry name" value="OMP_RagA_SusC"/>
    <property type="match status" value="1"/>
</dbReference>
<evidence type="ECO:0000256" key="3">
    <source>
        <dbReference type="ARBA" id="ARBA00022452"/>
    </source>
</evidence>
<proteinExistence type="inferred from homology"/>
<keyword evidence="6 11" id="KW-0798">TonB box</keyword>
<dbReference type="InterPro" id="IPR000531">
    <property type="entry name" value="Beta-barrel_TonB"/>
</dbReference>
<dbReference type="Proteomes" id="UP000600600">
    <property type="component" value="Unassembled WGS sequence"/>
</dbReference>
<dbReference type="RefSeq" id="WP_186966061.1">
    <property type="nucleotide sequence ID" value="NZ_JACOOE010000001.1"/>
</dbReference>
<protein>
    <submittedName>
        <fullName evidence="14">SusC/RagA family TonB-linked outer membrane protein</fullName>
    </submittedName>
</protein>
<dbReference type="PROSITE" id="PS52016">
    <property type="entry name" value="TONB_DEPENDENT_REC_3"/>
    <property type="match status" value="1"/>
</dbReference>
<dbReference type="InterPro" id="IPR037066">
    <property type="entry name" value="Plug_dom_sf"/>
</dbReference>
<dbReference type="Pfam" id="PF00593">
    <property type="entry name" value="TonB_dep_Rec_b-barrel"/>
    <property type="match status" value="1"/>
</dbReference>
<reference evidence="14 15" key="1">
    <citation type="submission" date="2020-08" db="EMBL/GenBank/DDBJ databases">
        <title>Genome public.</title>
        <authorList>
            <person name="Liu C."/>
            <person name="Sun Q."/>
        </authorList>
    </citation>
    <scope>NUCLEOTIDE SEQUENCE [LARGE SCALE GENOMIC DNA]</scope>
    <source>
        <strain evidence="14 15">M27</strain>
    </source>
</reference>
<evidence type="ECO:0000256" key="5">
    <source>
        <dbReference type="ARBA" id="ARBA00022729"/>
    </source>
</evidence>
<dbReference type="Gene3D" id="2.40.170.20">
    <property type="entry name" value="TonB-dependent receptor, beta-barrel domain"/>
    <property type="match status" value="1"/>
</dbReference>
<evidence type="ECO:0000256" key="2">
    <source>
        <dbReference type="ARBA" id="ARBA00022448"/>
    </source>
</evidence>
<dbReference type="Gene3D" id="2.170.130.10">
    <property type="entry name" value="TonB-dependent receptor, plug domain"/>
    <property type="match status" value="1"/>
</dbReference>
<dbReference type="NCBIfam" id="TIGR04057">
    <property type="entry name" value="SusC_RagA_signa"/>
    <property type="match status" value="1"/>
</dbReference>
<evidence type="ECO:0000256" key="8">
    <source>
        <dbReference type="ARBA" id="ARBA00023170"/>
    </source>
</evidence>
<dbReference type="Pfam" id="PF13715">
    <property type="entry name" value="CarbopepD_reg_2"/>
    <property type="match status" value="1"/>
</dbReference>
<dbReference type="SUPFAM" id="SSF49464">
    <property type="entry name" value="Carboxypeptidase regulatory domain-like"/>
    <property type="match status" value="1"/>
</dbReference>
<dbReference type="SUPFAM" id="SSF56935">
    <property type="entry name" value="Porins"/>
    <property type="match status" value="1"/>
</dbReference>
<keyword evidence="7 10" id="KW-0472">Membrane</keyword>
<evidence type="ECO:0000256" key="9">
    <source>
        <dbReference type="ARBA" id="ARBA00023237"/>
    </source>
</evidence>
<keyword evidence="9 10" id="KW-0998">Cell outer membrane</keyword>
<evidence type="ECO:0000256" key="11">
    <source>
        <dbReference type="RuleBase" id="RU003357"/>
    </source>
</evidence>
<comment type="similarity">
    <text evidence="10 11">Belongs to the TonB-dependent receptor family.</text>
</comment>
<evidence type="ECO:0000259" key="13">
    <source>
        <dbReference type="Pfam" id="PF07715"/>
    </source>
</evidence>
<accession>A0ABR7C5Y4</accession>
<feature type="domain" description="TonB-dependent receptor-like beta-barrel" evidence="12">
    <location>
        <begin position="474"/>
        <end position="825"/>
    </location>
</feature>
<dbReference type="EMBL" id="JACOOE010000001">
    <property type="protein sequence ID" value="MBC5603220.1"/>
    <property type="molecule type" value="Genomic_DNA"/>
</dbReference>
<dbReference type="InterPro" id="IPR012910">
    <property type="entry name" value="Plug_dom"/>
</dbReference>
<feature type="domain" description="TonB-dependent receptor plug" evidence="13">
    <location>
        <begin position="126"/>
        <end position="242"/>
    </location>
</feature>
<evidence type="ECO:0000256" key="1">
    <source>
        <dbReference type="ARBA" id="ARBA00004571"/>
    </source>
</evidence>
<comment type="caution">
    <text evidence="14">The sequence shown here is derived from an EMBL/GenBank/DDBJ whole genome shotgun (WGS) entry which is preliminary data.</text>
</comment>
<name>A0ABR7C5Y4_9BACE</name>
<dbReference type="PANTHER" id="PTHR30069">
    <property type="entry name" value="TONB-DEPENDENT OUTER MEMBRANE RECEPTOR"/>
    <property type="match status" value="1"/>
</dbReference>
<sequence>MKNLSQNLSQRIVAYLMLFAFFALPLSAQNHIRVTGVVVDENDEPLPGANVVVVGHNNLGATTNLEGNFTLIRVPKNAMLSISFIGYQNKTAKVSDKPMRIKMSSDSKMLETVVVTALGISREAKSLGYARQSIDTESLLDTRDPNLLNSLNGKVAGVNIISNGGPLSSTRVEIRGNNSLTGNNQPLYVIDGVPIMNDMGESGDLDYGNAASSINPDDIENIEVLKGANAAALYGSDAANGVILITTRKASKKAGLGVSYGYNMQFTFLREYPAYQNVYGSASMIREIMNQGFNFPTSNAMNGYEYNPDWPYGIYSFNWGNTGYSRSWGLPMLGFDVMGRNNVVRSYSPTNDVVKNMYETSIQQTHSVAVDKVFNGASIRFNYTGINYAGMLKNYDEMTRHTFNLRANMSPAKWITADLSLNYQLEDVNNRDYKGSSNRNPMNAIMAMPRDMVMSELTPWKKENGEAFVLGNGFYNPFWLLNELQNADGRNLFRGNLTVNLKPLKHFNIRLRASMERNNKNGWRFDNYSTMWDIDGYYQNFSEKASNYNYEGVISYNNKFFKQLSLNANVGASMQKNSWDKSVQTVNVLAAPDITSIANNASVLTGQQIHTGKQKQSVFGMVSLGYKGMFVDATFRNDWSSTLPKANNSYFYASGSMSAVLTEIFPKIKSKTLAFAKLRGSIARVGNDSGFDQLINGYSYAGLFRNDMAWFSGETLRKNPNLKPETTISKEIGAEVRLLDGRLTADVTYYTKSTHDQIVRTSVSVFSNYQQIVINSGEISNKGWEISLSGSPIQTKNFEWKMLFNWSKNNSMVESLPEGMDKLEIGYGIGNVRSYAEVGKSYGALYAPTYKRDEEGYILCDIYGNPKENPEQIYVGNVQADWRGGFGNTFRWKNLSFSFMLDFQKGGHFLSQTAVNSARDGQSIQSLEGRDAHFFSSKVLGEVDAERAGFMQPGFSNVSSNPYTQVYPDGSRPKGIILTNCRYDSDVPNGWAGQPVMGYARPESYWQHNVLRDMTRFIYDASYIKLREITVSYDFPKKWLRKTPFQAVRVSGVGRNIATLFCNTPQGLDPQATSTTGNAQGFEYGFNLPSATYGFDVKISF</sequence>
<dbReference type="InterPro" id="IPR023996">
    <property type="entry name" value="TonB-dep_OMP_SusC/RagA"/>
</dbReference>
<dbReference type="InterPro" id="IPR023997">
    <property type="entry name" value="TonB-dep_OMP_SusC/RagA_CS"/>
</dbReference>
<evidence type="ECO:0000256" key="7">
    <source>
        <dbReference type="ARBA" id="ARBA00023136"/>
    </source>
</evidence>
<organism evidence="14 15">
    <name type="scientific">Bacteroides difficilis</name>
    <dbReference type="NCBI Taxonomy" id="2763021"/>
    <lineage>
        <taxon>Bacteria</taxon>
        <taxon>Pseudomonadati</taxon>
        <taxon>Bacteroidota</taxon>
        <taxon>Bacteroidia</taxon>
        <taxon>Bacteroidales</taxon>
        <taxon>Bacteroidaceae</taxon>
        <taxon>Bacteroides</taxon>
    </lineage>
</organism>
<dbReference type="Pfam" id="PF07715">
    <property type="entry name" value="Plug"/>
    <property type="match status" value="1"/>
</dbReference>
<keyword evidence="3 10" id="KW-1134">Transmembrane beta strand</keyword>
<evidence type="ECO:0000256" key="10">
    <source>
        <dbReference type="PROSITE-ProRule" id="PRU01360"/>
    </source>
</evidence>
<dbReference type="PANTHER" id="PTHR30069:SF29">
    <property type="entry name" value="HEMOGLOBIN AND HEMOGLOBIN-HAPTOGLOBIN-BINDING PROTEIN 1-RELATED"/>
    <property type="match status" value="1"/>
</dbReference>